<dbReference type="VEuPathDB" id="AmoebaDB:EHI5A_140430"/>
<reference evidence="1 2" key="1">
    <citation type="submission" date="2016-05" db="EMBL/GenBank/DDBJ databases">
        <title>First whole genome sequencing of Entamoeba histolytica HM1:IMSS-clone-6.</title>
        <authorList>
            <person name="Mukherjee Avik.K."/>
            <person name="Izumyama S."/>
            <person name="Nakada-Tsukui K."/>
            <person name="Nozaki T."/>
        </authorList>
    </citation>
    <scope>NUCLEOTIDE SEQUENCE [LARGE SCALE GENOMIC DNA]</scope>
    <source>
        <strain evidence="1 2">HM1:IMSS clone 6</strain>
    </source>
</reference>
<dbReference type="Gene3D" id="1.20.140.30">
    <property type="entry name" value="MOB kinase activator"/>
    <property type="match status" value="1"/>
</dbReference>
<dbReference type="OMA" id="WIEIRIN"/>
<dbReference type="SUPFAM" id="SSF101152">
    <property type="entry name" value="Mob1/phocein"/>
    <property type="match status" value="1"/>
</dbReference>
<accession>A0A5K1VUN3</accession>
<name>A0A5K1VUN3_ENTHI</name>
<dbReference type="VEuPathDB" id="AmoebaDB:EHI7A_095880"/>
<dbReference type="VEuPathDB" id="AmoebaDB:EHI8A_100060"/>
<dbReference type="AlphaFoldDB" id="A0A5K1VUN3"/>
<evidence type="ECO:0000313" key="2">
    <source>
        <dbReference type="Proteomes" id="UP000078387"/>
    </source>
</evidence>
<dbReference type="InterPro" id="IPR005301">
    <property type="entry name" value="MOB_kinase_act_fam"/>
</dbReference>
<dbReference type="VEuPathDB" id="AmoebaDB:KM1_172720"/>
<dbReference type="SMART" id="SM01388">
    <property type="entry name" value="Mob1_phocein"/>
    <property type="match status" value="1"/>
</dbReference>
<dbReference type="InterPro" id="IPR036703">
    <property type="entry name" value="MOB_kinase_act_sf"/>
</dbReference>
<dbReference type="EMBL" id="BDEQ01000001">
    <property type="protein sequence ID" value="GAT94454.1"/>
    <property type="molecule type" value="Genomic_DNA"/>
</dbReference>
<evidence type="ECO:0000313" key="1">
    <source>
        <dbReference type="EMBL" id="GAT94454.1"/>
    </source>
</evidence>
<sequence>MFAKKGQTMRPKKKSEKGTLRYNIQQLVEAGIKSGDLINAVKVPKGQNEYEWMSVNCFDFFETVQLIYSSVSDFCNETTCPIMNAGPSIEYLWIVDKKATSLPAQKYCDELFSWIANTFDNEKVFPKEFGEKPPKKFIDIITKIYKRMFRVYAHMFYSHMEHLKEVKMDDIALQSFKHFFFFCREFNFLSKDDIAPLESMVQDLCSQAGVSVFS</sequence>
<dbReference type="PANTHER" id="PTHR22599">
    <property type="entry name" value="MPS ONE BINDER KINASE ACTIVATOR-LIKE MOB"/>
    <property type="match status" value="1"/>
</dbReference>
<gene>
    <name evidence="1" type="ORF">CL6EHI_065750</name>
</gene>
<dbReference type="Proteomes" id="UP000078387">
    <property type="component" value="Unassembled WGS sequence"/>
</dbReference>
<dbReference type="Pfam" id="PF03637">
    <property type="entry name" value="Mob1_phocein"/>
    <property type="match status" value="1"/>
</dbReference>
<comment type="caution">
    <text evidence="1">The sequence shown here is derived from an EMBL/GenBank/DDBJ whole genome shotgun (WGS) entry which is preliminary data.</text>
</comment>
<protein>
    <submittedName>
        <fullName evidence="1">Mob1 phocein family protein</fullName>
    </submittedName>
</protein>
<organism evidence="1 2">
    <name type="scientific">Entamoeba histolytica</name>
    <dbReference type="NCBI Taxonomy" id="5759"/>
    <lineage>
        <taxon>Eukaryota</taxon>
        <taxon>Amoebozoa</taxon>
        <taxon>Evosea</taxon>
        <taxon>Archamoebae</taxon>
        <taxon>Mastigamoebida</taxon>
        <taxon>Entamoebidae</taxon>
        <taxon>Entamoeba</taxon>
    </lineage>
</organism>
<proteinExistence type="predicted"/>
<dbReference type="VEuPathDB" id="AmoebaDB:EHI_065750"/>